<reference evidence="1 2" key="1">
    <citation type="submission" date="2019-09" db="EMBL/GenBank/DDBJ databases">
        <title>Taxonomic organization of the family Brucellaceae based on a phylogenomic approach.</title>
        <authorList>
            <person name="Leclercq S."/>
            <person name="Cloeckaert A."/>
            <person name="Zygmunt M.S."/>
        </authorList>
    </citation>
    <scope>NUCLEOTIDE SEQUENCE [LARGE SCALE GENOMIC DNA]</scope>
    <source>
        <strain evidence="1 2">WS1830</strain>
    </source>
</reference>
<dbReference type="Proteomes" id="UP000481643">
    <property type="component" value="Unassembled WGS sequence"/>
</dbReference>
<evidence type="ECO:0000313" key="2">
    <source>
        <dbReference type="Proteomes" id="UP000481643"/>
    </source>
</evidence>
<organism evidence="1 2">
    <name type="scientific">Brucella tritici</name>
    <dbReference type="NCBI Taxonomy" id="94626"/>
    <lineage>
        <taxon>Bacteria</taxon>
        <taxon>Pseudomonadati</taxon>
        <taxon>Pseudomonadota</taxon>
        <taxon>Alphaproteobacteria</taxon>
        <taxon>Hyphomicrobiales</taxon>
        <taxon>Brucellaceae</taxon>
        <taxon>Brucella/Ochrobactrum group</taxon>
        <taxon>Brucella</taxon>
    </lineage>
</organism>
<evidence type="ECO:0000313" key="1">
    <source>
        <dbReference type="EMBL" id="KAB2681176.1"/>
    </source>
</evidence>
<name>A0A6L3YD38_9HYPH</name>
<proteinExistence type="predicted"/>
<dbReference type="SUPFAM" id="SSF50199">
    <property type="entry name" value="Staphylococcal nuclease"/>
    <property type="match status" value="1"/>
</dbReference>
<dbReference type="EMBL" id="WBVX01000024">
    <property type="protein sequence ID" value="KAB2681176.1"/>
    <property type="molecule type" value="Genomic_DNA"/>
</dbReference>
<accession>A0A6L3YD38</accession>
<dbReference type="InterPro" id="IPR035437">
    <property type="entry name" value="SNase_OB-fold_sf"/>
</dbReference>
<dbReference type="RefSeq" id="WP_151610545.1">
    <property type="nucleotide sequence ID" value="NZ_WBVX01000024.1"/>
</dbReference>
<protein>
    <submittedName>
        <fullName evidence="1">Uncharacterized protein</fullName>
    </submittedName>
</protein>
<comment type="caution">
    <text evidence="1">The sequence shown here is derived from an EMBL/GenBank/DDBJ whole genome shotgun (WGS) entry which is preliminary data.</text>
</comment>
<dbReference type="AlphaFoldDB" id="A0A6L3YD38"/>
<sequence length="116" mass="12033">MGKGGSKIDCGNVSLAHLAAIFSSSPVTCQPIGFAQDEAVFVVCGADMKGETVDLGTALISTGNAFAATDAKGNAVVPSYLVAEISAKMNTTGLWSGQFQHPKEVLLKSTRQQKNE</sequence>
<gene>
    <name evidence="1" type="ORF">F9L08_19960</name>
</gene>